<dbReference type="Pfam" id="PF21948">
    <property type="entry name" value="LplA-B_cat"/>
    <property type="match status" value="2"/>
</dbReference>
<comment type="function">
    <text evidence="1">Catalyzes both the ATP-dependent activation of exogenously supplied lipoate to lipoyl-AMP and the transfer of the activated lipoyl onto the lipoyl domains of lipoate-dependent enzymes.</text>
</comment>
<evidence type="ECO:0000259" key="5">
    <source>
        <dbReference type="PROSITE" id="PS51733"/>
    </source>
</evidence>
<dbReference type="UniPathway" id="UPA00537">
    <property type="reaction ID" value="UER00595"/>
</dbReference>
<dbReference type="Gene3D" id="3.30.930.10">
    <property type="entry name" value="Bira Bifunctional Protein, Domain 2"/>
    <property type="match status" value="1"/>
</dbReference>
<reference evidence="6 8" key="1">
    <citation type="submission" date="2020-01" db="EMBL/GenBank/DDBJ databases">
        <authorList>
            <consortium name="DOE Joint Genome Institute"/>
            <person name="Haridas S."/>
            <person name="Albert R."/>
            <person name="Binder M."/>
            <person name="Bloem J."/>
            <person name="Labutti K."/>
            <person name="Salamov A."/>
            <person name="Andreopoulos B."/>
            <person name="Baker S.E."/>
            <person name="Barry K."/>
            <person name="Bills G."/>
            <person name="Bluhm B.H."/>
            <person name="Cannon C."/>
            <person name="Castanera R."/>
            <person name="Culley D.E."/>
            <person name="Daum C."/>
            <person name="Ezra D."/>
            <person name="Gonzalez J.B."/>
            <person name="Henrissat B."/>
            <person name="Kuo A."/>
            <person name="Liang C."/>
            <person name="Lipzen A."/>
            <person name="Lutzoni F."/>
            <person name="Magnuson J."/>
            <person name="Mondo S."/>
            <person name="Nolan M."/>
            <person name="Ohm R."/>
            <person name="Pangilinan J."/>
            <person name="Park H.-J."/>
            <person name="Ramirez L."/>
            <person name="Alfaro M."/>
            <person name="Sun H."/>
            <person name="Tritt A."/>
            <person name="Yoshinaga Y."/>
            <person name="Zwiers L.-H."/>
            <person name="Turgeon B.G."/>
            <person name="Goodwin S.B."/>
            <person name="Spatafora J.W."/>
            <person name="Crous P.W."/>
            <person name="Grigoriev I.V."/>
        </authorList>
    </citation>
    <scope>NUCLEOTIDE SEQUENCE</scope>
    <source>
        <strain evidence="6 8">CBS 781.70</strain>
    </source>
</reference>
<reference evidence="8" key="2">
    <citation type="submission" date="2020-04" db="EMBL/GenBank/DDBJ databases">
        <authorList>
            <consortium name="NCBI Genome Project"/>
        </authorList>
    </citation>
    <scope>NUCLEOTIDE SEQUENCE</scope>
    <source>
        <strain evidence="8">CBS 781.70</strain>
    </source>
</reference>
<dbReference type="Proteomes" id="UP000504638">
    <property type="component" value="Unplaced"/>
</dbReference>
<dbReference type="GO" id="GO:0005739">
    <property type="term" value="C:mitochondrion"/>
    <property type="evidence" value="ECO:0007669"/>
    <property type="project" value="TreeGrafter"/>
</dbReference>
<comment type="similarity">
    <text evidence="3">Belongs to the LplA family.</text>
</comment>
<reference evidence="8" key="3">
    <citation type="submission" date="2025-04" db="UniProtKB">
        <authorList>
            <consortium name="RefSeq"/>
        </authorList>
    </citation>
    <scope>IDENTIFICATION</scope>
    <source>
        <strain evidence="8">CBS 781.70</strain>
    </source>
</reference>
<comment type="pathway">
    <text evidence="2">Protein modification; protein lipoylation via exogenous pathway; protein N(6)-(lipoyl)lysine from lipoate: step 2/2.</text>
</comment>
<name>A0A6G1FWW1_9PEZI</name>
<dbReference type="SUPFAM" id="SSF55681">
    <property type="entry name" value="Class II aaRS and biotin synthetases"/>
    <property type="match status" value="1"/>
</dbReference>
<evidence type="ECO:0000313" key="6">
    <source>
        <dbReference type="EMBL" id="KAF1810170.1"/>
    </source>
</evidence>
<dbReference type="RefSeq" id="XP_033531801.1">
    <property type="nucleotide sequence ID" value="XM_033681975.1"/>
</dbReference>
<sequence length="409" mass="46207">MLLFRRDLLRVNPIKHIGRRKITTSSFLTGINAPVQSYISRSNDPYLNLSIEHYLLTHTPPDSTILFLYVNRPCIVIGRNQNPWLEVNLPLLRQEHERHQGHINNPIEAGNTDAETNCQPAEEGQLIDLVRRRSGGGAVFHDLGNVNWSVTCPPALFTRDKHADMVAQALRSLGGSRVSTARVNQRHDIVIDVRNENRGYKSAKVSGSAYKITRTRALHHATCLLNSEYLEDIPRYLHSPSKESIDAKGVESVSSEVANVRVSFDRFREAVRGEFEEMYGASGGVAELQTVGDELLEIEGLRKGYTELQSLEWKYLQTPQFTVRVDVPDSKGEGNFFQLRVRHGLVEEAAVLNQHKEVVEGFENYLGQRLHEISDWSRVYEYVGKDLADLEMLTGGHEPGQFQIVGKVE</sequence>
<dbReference type="InterPro" id="IPR004562">
    <property type="entry name" value="LipoylTrfase_LipoateP_Ligase"/>
</dbReference>
<evidence type="ECO:0000313" key="8">
    <source>
        <dbReference type="RefSeq" id="XP_033531801.1"/>
    </source>
</evidence>
<dbReference type="EMBL" id="ML975167">
    <property type="protein sequence ID" value="KAF1810170.1"/>
    <property type="molecule type" value="Genomic_DNA"/>
</dbReference>
<dbReference type="GO" id="GO:0017118">
    <property type="term" value="F:lipoyltransferase activity"/>
    <property type="evidence" value="ECO:0007669"/>
    <property type="project" value="TreeGrafter"/>
</dbReference>
<feature type="domain" description="BPL/LPL catalytic" evidence="5">
    <location>
        <begin position="60"/>
        <end position="283"/>
    </location>
</feature>
<proteinExistence type="inferred from homology"/>
<organism evidence="6">
    <name type="scientific">Eremomyces bilateralis CBS 781.70</name>
    <dbReference type="NCBI Taxonomy" id="1392243"/>
    <lineage>
        <taxon>Eukaryota</taxon>
        <taxon>Fungi</taxon>
        <taxon>Dikarya</taxon>
        <taxon>Ascomycota</taxon>
        <taxon>Pezizomycotina</taxon>
        <taxon>Dothideomycetes</taxon>
        <taxon>Dothideomycetes incertae sedis</taxon>
        <taxon>Eremomycetales</taxon>
        <taxon>Eremomycetaceae</taxon>
        <taxon>Eremomyces</taxon>
    </lineage>
</organism>
<dbReference type="InterPro" id="IPR045864">
    <property type="entry name" value="aa-tRNA-synth_II/BPL/LPL"/>
</dbReference>
<protein>
    <recommendedName>
        <fullName evidence="4">Putative lipoate-protein ligase A</fullName>
    </recommendedName>
</protein>
<dbReference type="PANTHER" id="PTHR12561">
    <property type="entry name" value="LIPOATE-PROTEIN LIGASE"/>
    <property type="match status" value="1"/>
</dbReference>
<gene>
    <name evidence="6 8" type="ORF">P152DRAFT_483986</name>
</gene>
<evidence type="ECO:0000313" key="7">
    <source>
        <dbReference type="Proteomes" id="UP000504638"/>
    </source>
</evidence>
<dbReference type="PANTHER" id="PTHR12561:SF3">
    <property type="entry name" value="LIPOYLTRANSFERASE 1, MITOCHONDRIAL"/>
    <property type="match status" value="1"/>
</dbReference>
<dbReference type="InterPro" id="IPR004143">
    <property type="entry name" value="BPL_LPL_catalytic"/>
</dbReference>
<dbReference type="GeneID" id="54422545"/>
<evidence type="ECO:0000256" key="2">
    <source>
        <dbReference type="ARBA" id="ARBA00005085"/>
    </source>
</evidence>
<evidence type="ECO:0000256" key="4">
    <source>
        <dbReference type="ARBA" id="ARBA00015925"/>
    </source>
</evidence>
<dbReference type="PROSITE" id="PS51733">
    <property type="entry name" value="BPL_LPL_CATALYTIC"/>
    <property type="match status" value="1"/>
</dbReference>
<dbReference type="AlphaFoldDB" id="A0A6G1FWW1"/>
<dbReference type="OrthoDB" id="201621at2759"/>
<evidence type="ECO:0000256" key="3">
    <source>
        <dbReference type="ARBA" id="ARBA00008242"/>
    </source>
</evidence>
<accession>A0A6G1FWW1</accession>
<dbReference type="GO" id="GO:0009249">
    <property type="term" value="P:protein lipoylation"/>
    <property type="evidence" value="ECO:0007669"/>
    <property type="project" value="InterPro"/>
</dbReference>
<keyword evidence="7" id="KW-1185">Reference proteome</keyword>
<evidence type="ECO:0000256" key="1">
    <source>
        <dbReference type="ARBA" id="ARBA00003253"/>
    </source>
</evidence>
<dbReference type="CDD" id="cd16443">
    <property type="entry name" value="LplA"/>
    <property type="match status" value="1"/>
</dbReference>